<dbReference type="PROSITE" id="PS00460">
    <property type="entry name" value="GLUTATHIONE_PEROXID_1"/>
    <property type="match status" value="1"/>
</dbReference>
<proteinExistence type="inferred from homology"/>
<comment type="caution">
    <text evidence="6">The sequence shown here is derived from an EMBL/GenBank/DDBJ whole genome shotgun (WGS) entry which is preliminary data.</text>
</comment>
<dbReference type="AlphaFoldDB" id="A0A1S2NGJ2"/>
<dbReference type="CDD" id="cd00340">
    <property type="entry name" value="GSH_Peroxidase"/>
    <property type="match status" value="1"/>
</dbReference>
<accession>A0A1S2NGJ2</accession>
<comment type="similarity">
    <text evidence="1 5">Belongs to the glutathione peroxidase family.</text>
</comment>
<evidence type="ECO:0000256" key="4">
    <source>
        <dbReference type="PIRSR" id="PIRSR000303-1"/>
    </source>
</evidence>
<evidence type="ECO:0000313" key="7">
    <source>
        <dbReference type="Proteomes" id="UP000180246"/>
    </source>
</evidence>
<dbReference type="InterPro" id="IPR036249">
    <property type="entry name" value="Thioredoxin-like_sf"/>
</dbReference>
<dbReference type="InterPro" id="IPR000889">
    <property type="entry name" value="Glutathione_peroxidase"/>
</dbReference>
<organism evidence="6 7">
    <name type="scientific">Massilia timonae</name>
    <dbReference type="NCBI Taxonomy" id="47229"/>
    <lineage>
        <taxon>Bacteria</taxon>
        <taxon>Pseudomonadati</taxon>
        <taxon>Pseudomonadota</taxon>
        <taxon>Betaproteobacteria</taxon>
        <taxon>Burkholderiales</taxon>
        <taxon>Oxalobacteraceae</taxon>
        <taxon>Telluria group</taxon>
        <taxon>Massilia</taxon>
    </lineage>
</organism>
<dbReference type="Pfam" id="PF00255">
    <property type="entry name" value="GSHPx"/>
    <property type="match status" value="1"/>
</dbReference>
<protein>
    <recommendedName>
        <fullName evidence="5">Glutathione peroxidase</fullName>
    </recommendedName>
</protein>
<dbReference type="PRINTS" id="PR01011">
    <property type="entry name" value="GLUTPROXDASE"/>
</dbReference>
<keyword evidence="3 5" id="KW-0560">Oxidoreductase</keyword>
<dbReference type="EMBL" id="JRYB01000001">
    <property type="protein sequence ID" value="OIJ43943.1"/>
    <property type="molecule type" value="Genomic_DNA"/>
</dbReference>
<dbReference type="Proteomes" id="UP000180246">
    <property type="component" value="Unassembled WGS sequence"/>
</dbReference>
<dbReference type="SUPFAM" id="SSF52833">
    <property type="entry name" value="Thioredoxin-like"/>
    <property type="match status" value="1"/>
</dbReference>
<evidence type="ECO:0000256" key="5">
    <source>
        <dbReference type="RuleBase" id="RU000499"/>
    </source>
</evidence>
<evidence type="ECO:0000313" key="6">
    <source>
        <dbReference type="EMBL" id="OIJ43943.1"/>
    </source>
</evidence>
<dbReference type="PIRSF" id="PIRSF000303">
    <property type="entry name" value="Glutathion_perox"/>
    <property type="match status" value="1"/>
</dbReference>
<dbReference type="PROSITE" id="PS51355">
    <property type="entry name" value="GLUTATHIONE_PEROXID_3"/>
    <property type="match status" value="1"/>
</dbReference>
<gene>
    <name evidence="6" type="ORF">LO55_3984</name>
</gene>
<sequence>METQVVDIPFRLMDGSEATLAGYAGKVVLVVNVASQCGLTPQYEGLEKLFADRRADGLVVLGFPANDFGGQEPGNNETIAQFCETKFGVDFPLGQKIAVTGPAQHPLYGALTRLQPQAIDPANGAMRARLAGYGYQQSDPADVLWNFEKFLIGRDGRVAARFSPDVAPDHPVLVEAVERELEINADRKSNHVQGEQA</sequence>
<dbReference type="RefSeq" id="WP_071362780.1">
    <property type="nucleotide sequence ID" value="NZ_JRYB01000001.1"/>
</dbReference>
<feature type="active site" evidence="4">
    <location>
        <position position="37"/>
    </location>
</feature>
<keyword evidence="2 5" id="KW-0575">Peroxidase</keyword>
<dbReference type="GO" id="GO:0004601">
    <property type="term" value="F:peroxidase activity"/>
    <property type="evidence" value="ECO:0007669"/>
    <property type="project" value="UniProtKB-KW"/>
</dbReference>
<name>A0A1S2NGJ2_9BURK</name>
<dbReference type="GO" id="GO:0034599">
    <property type="term" value="P:cellular response to oxidative stress"/>
    <property type="evidence" value="ECO:0007669"/>
    <property type="project" value="TreeGrafter"/>
</dbReference>
<reference evidence="6 7" key="1">
    <citation type="submission" date="2014-10" db="EMBL/GenBank/DDBJ databases">
        <authorList>
            <person name="Seo M.-J."/>
            <person name="Seok Y.J."/>
            <person name="Cha I.-T."/>
        </authorList>
    </citation>
    <scope>NUCLEOTIDE SEQUENCE [LARGE SCALE GENOMIC DNA]</scope>
    <source>
        <strain evidence="6 7">NEU</strain>
    </source>
</reference>
<dbReference type="PANTHER" id="PTHR11592:SF40">
    <property type="entry name" value="THIOREDOXIN_GLUTATHIONE PEROXIDASE BTUE"/>
    <property type="match status" value="1"/>
</dbReference>
<dbReference type="InterPro" id="IPR029759">
    <property type="entry name" value="GPX_AS"/>
</dbReference>
<evidence type="ECO:0000256" key="1">
    <source>
        <dbReference type="ARBA" id="ARBA00006926"/>
    </source>
</evidence>
<evidence type="ECO:0000256" key="2">
    <source>
        <dbReference type="ARBA" id="ARBA00022559"/>
    </source>
</evidence>
<evidence type="ECO:0000256" key="3">
    <source>
        <dbReference type="ARBA" id="ARBA00023002"/>
    </source>
</evidence>
<dbReference type="Gene3D" id="3.40.30.10">
    <property type="entry name" value="Glutaredoxin"/>
    <property type="match status" value="1"/>
</dbReference>
<dbReference type="PANTHER" id="PTHR11592">
    <property type="entry name" value="GLUTATHIONE PEROXIDASE"/>
    <property type="match status" value="1"/>
</dbReference>